<dbReference type="Proteomes" id="UP000199467">
    <property type="component" value="Unassembled WGS sequence"/>
</dbReference>
<dbReference type="RefSeq" id="WP_017677577.1">
    <property type="nucleotide sequence ID" value="NZ_FMZQ01000014.1"/>
</dbReference>
<accession>A0A1G6TV27</accession>
<keyword evidence="3" id="KW-1185">Reference proteome</keyword>
<dbReference type="NCBIfam" id="NF037995">
    <property type="entry name" value="TRAP_S1"/>
    <property type="match status" value="1"/>
</dbReference>
<dbReference type="PANTHER" id="PTHR33376">
    <property type="match status" value="1"/>
</dbReference>
<proteinExistence type="predicted"/>
<dbReference type="InterPro" id="IPR004682">
    <property type="entry name" value="TRAP_DctP"/>
</dbReference>
<dbReference type="Gene3D" id="3.40.190.170">
    <property type="entry name" value="Bacterial extracellular solute-binding protein, family 7"/>
    <property type="match status" value="1"/>
</dbReference>
<dbReference type="PANTHER" id="PTHR33376:SF2">
    <property type="entry name" value="DICARBOXYLATE-BINDING PERIPLASMIC PROTEIN"/>
    <property type="match status" value="1"/>
</dbReference>
<dbReference type="GO" id="GO:0055085">
    <property type="term" value="P:transmembrane transport"/>
    <property type="evidence" value="ECO:0007669"/>
    <property type="project" value="InterPro"/>
</dbReference>
<name>A0A1G6TV27_9GAMM</name>
<protein>
    <submittedName>
        <fullName evidence="2">Tripartite ATP-independent transporter solute receptor, DctP family</fullName>
    </submittedName>
</protein>
<keyword evidence="2" id="KW-0675">Receptor</keyword>
<dbReference type="InterPro" id="IPR038404">
    <property type="entry name" value="TRAP_DctP_sf"/>
</dbReference>
<dbReference type="AlphaFoldDB" id="A0A1G6TV27"/>
<dbReference type="CDD" id="cd13603">
    <property type="entry name" value="PBP2_TRAP_Siap_TeaA_like"/>
    <property type="match status" value="1"/>
</dbReference>
<evidence type="ECO:0000256" key="1">
    <source>
        <dbReference type="ARBA" id="ARBA00022729"/>
    </source>
</evidence>
<reference evidence="3" key="1">
    <citation type="submission" date="2016-10" db="EMBL/GenBank/DDBJ databases">
        <authorList>
            <person name="Varghese N."/>
            <person name="Submissions S."/>
        </authorList>
    </citation>
    <scope>NUCLEOTIDE SEQUENCE [LARGE SCALE GENOMIC DNA]</scope>
    <source>
        <strain evidence="3">DSM 26382</strain>
    </source>
</reference>
<dbReference type="EMBL" id="FMZQ01000014">
    <property type="protein sequence ID" value="SDD32165.1"/>
    <property type="molecule type" value="Genomic_DNA"/>
</dbReference>
<dbReference type="GO" id="GO:0030288">
    <property type="term" value="C:outer membrane-bounded periplasmic space"/>
    <property type="evidence" value="ECO:0007669"/>
    <property type="project" value="InterPro"/>
</dbReference>
<dbReference type="GO" id="GO:0030246">
    <property type="term" value="F:carbohydrate binding"/>
    <property type="evidence" value="ECO:0007669"/>
    <property type="project" value="TreeGrafter"/>
</dbReference>
<dbReference type="Pfam" id="PF03480">
    <property type="entry name" value="DctP"/>
    <property type="match status" value="1"/>
</dbReference>
<evidence type="ECO:0000313" key="3">
    <source>
        <dbReference type="Proteomes" id="UP000199467"/>
    </source>
</evidence>
<dbReference type="InterPro" id="IPR018389">
    <property type="entry name" value="DctP_fam"/>
</dbReference>
<dbReference type="NCBIfam" id="TIGR00787">
    <property type="entry name" value="dctP"/>
    <property type="match status" value="1"/>
</dbReference>
<organism evidence="2 3">
    <name type="scientific">Ectopseudomonas chengduensis</name>
    <dbReference type="NCBI Taxonomy" id="489632"/>
    <lineage>
        <taxon>Bacteria</taxon>
        <taxon>Pseudomonadati</taxon>
        <taxon>Pseudomonadota</taxon>
        <taxon>Gammaproteobacteria</taxon>
        <taxon>Pseudomonadales</taxon>
        <taxon>Pseudomonadaceae</taxon>
        <taxon>Ectopseudomonas</taxon>
    </lineage>
</organism>
<keyword evidence="1" id="KW-0732">Signal</keyword>
<sequence>MKKTLIAVAATFALATASTSWAQQVLRLSHNAAPGNPKAVASLKFAELVEQKTEGRVKVEVGGSAQFGDDVESLTNMRLGTLAFSTNSQGSTAGVVPEFNLVGLPFLFRDLEHAYKVVDGPVGAKLDEAANKKGLVVLALWDNGIRHTSNNKRPIVKPEDLQGIKVRTPPDAMTLDIFKALGANPGPLAFSELYIALQQGVFDGQENPLMNVYSSKLYEVQKYISLTGHKYETTPLLASKMIWAGLSKADQAAIKDAAIEAGKLNREMSLAADIELRTKLTEAGVAINEIDQATFAAKTKSVYDKWSKQYPELVELIVSEAGKQ</sequence>
<dbReference type="PIRSF" id="PIRSF006470">
    <property type="entry name" value="DctB"/>
    <property type="match status" value="1"/>
</dbReference>
<gene>
    <name evidence="2" type="ORF">SAMN05216576_11488</name>
</gene>
<evidence type="ECO:0000313" key="2">
    <source>
        <dbReference type="EMBL" id="SDD32165.1"/>
    </source>
</evidence>